<dbReference type="Proteomes" id="UP000663889">
    <property type="component" value="Unassembled WGS sequence"/>
</dbReference>
<dbReference type="EMBL" id="CAJNOL010000434">
    <property type="protein sequence ID" value="CAF1062796.1"/>
    <property type="molecule type" value="Genomic_DNA"/>
</dbReference>
<dbReference type="EMBL" id="CAJNOO010000119">
    <property type="protein sequence ID" value="CAF0813177.1"/>
    <property type="molecule type" value="Genomic_DNA"/>
</dbReference>
<sequence>MSDGRQTPDDNGHDQGPPGSAMPSTEPDSSKKPSAMLKTAFDDGALKVMEDEFQSVLNELVGGDRSLDKFRNEYEKLHKALLKSHDSEKRLMQKCRELNAELVTNSAKVQSAMKLSEEDKNAIASLRKEIEKAWKMVDAAHEKEQRAKETIQSLRIEINNLSKLVEQGAGINMGQEQDVNDLMKARDELTQERDKLLNDITQLRRELDDNSFKQNELEKQNHEANDQILSLQEKITQAKTENMKEAKKREQIELELKTSKQNLELKNAEFKAQTVQFESQQQELKKAQQQLRQLKEDNIRLTKENQILQVRLDNSRTQFTELVTTNEKLANDCARRVTELKEKEDELIQLRKERDNEQKKKDHVEKRLRQVEDQIGEVEQQRERLRSTISSLEQEIDRFKKTQEENRRQIDTLTREREQLNKTCQKLIGDNQKQTDQVKSFDQSKKTLEQDITNYKEEASKQRKIILKMEKERDRYITEAGQLTNQVLALMEEVKKKELELFDQKKKIAELETRLKQQQNLYEAVRSDRNLYSKNLIESKDEIDEMKRKLKIMNHQIDQLKEEIQGKEQELVRAQSEHEKVKKDKEQLMLNVEQLKKEAIKREEAYANQQSEFERLNKQLSEANDERKKQMKQLQQVIAERDVLGTQLVRRNDELALLYEKLKIQQSTLNKGELQYKARLEDLRILKLELKKLRHEKGTLQDKVSNTDDLKREVFHVQRELLRERTRCRALEEELENPMNIHRWRKLEGSDPSTFELIQKIQLLQKRLIQKTEEVVQKELLIQEKEKLYAELKRILARQPGPEVAEQLSIYQETLKAKTKQLKALASEVNAYESQIDEYRYEIDKLNRQLTEVRQKYFLQKKKEAITKEKERLTQAQQQLSTTINGITLQQPPADLIQPNRPSDQARFTGGGFNLKSTPKPSAVTA</sequence>
<gene>
    <name evidence="9" type="ORF">JXQ802_LOCUS17261</name>
    <name evidence="10" type="ORF">OTI717_LOCUS10176</name>
    <name evidence="8" type="ORF">PYM288_LOCUS14009</name>
    <name evidence="5" type="ORF">RFH988_LOCUS4538</name>
    <name evidence="7" type="ORF">SEV965_LOCUS4409</name>
    <name evidence="6" type="ORF">ZHD862_LOCUS4600</name>
</gene>
<feature type="region of interest" description="Disordered" evidence="3">
    <location>
        <begin position="894"/>
        <end position="926"/>
    </location>
</feature>
<dbReference type="EMBL" id="CAJNOU010000125">
    <property type="protein sequence ID" value="CAF0876832.1"/>
    <property type="molecule type" value="Genomic_DNA"/>
</dbReference>
<dbReference type="InterPro" id="IPR049270">
    <property type="entry name" value="CFAP58_CC"/>
</dbReference>
<dbReference type="Proteomes" id="UP000663870">
    <property type="component" value="Unassembled WGS sequence"/>
</dbReference>
<dbReference type="Proteomes" id="UP000663864">
    <property type="component" value="Unassembled WGS sequence"/>
</dbReference>
<evidence type="ECO:0000256" key="3">
    <source>
        <dbReference type="SAM" id="MobiDB-lite"/>
    </source>
</evidence>
<dbReference type="AlphaFoldDB" id="A0A813VRN4"/>
<protein>
    <recommendedName>
        <fullName evidence="4">Cilia- and flagella-associated protein 58 central coiled coil domain-containing protein</fullName>
    </recommendedName>
</protein>
<evidence type="ECO:0000313" key="8">
    <source>
        <dbReference type="EMBL" id="CAF0988936.1"/>
    </source>
</evidence>
<feature type="coiled-coil region" evidence="2">
    <location>
        <begin position="676"/>
        <end position="703"/>
    </location>
</feature>
<evidence type="ECO:0000259" key="4">
    <source>
        <dbReference type="Pfam" id="PF21771"/>
    </source>
</evidence>
<keyword evidence="12" id="KW-1185">Reference proteome</keyword>
<dbReference type="EMBL" id="CAJNOT010000113">
    <property type="protein sequence ID" value="CAF0845477.1"/>
    <property type="molecule type" value="Genomic_DNA"/>
</dbReference>
<evidence type="ECO:0000313" key="5">
    <source>
        <dbReference type="EMBL" id="CAF0813177.1"/>
    </source>
</evidence>
<dbReference type="Gene3D" id="1.10.287.1490">
    <property type="match status" value="1"/>
</dbReference>
<feature type="coiled-coil region" evidence="2">
    <location>
        <begin position="137"/>
        <end position="640"/>
    </location>
</feature>
<name>A0A813VRN4_9BILA</name>
<dbReference type="Proteomes" id="UP000663882">
    <property type="component" value="Unassembled WGS sequence"/>
</dbReference>
<reference evidence="6" key="1">
    <citation type="submission" date="2021-02" db="EMBL/GenBank/DDBJ databases">
        <authorList>
            <person name="Nowell W R."/>
        </authorList>
    </citation>
    <scope>NUCLEOTIDE SEQUENCE</scope>
</reference>
<dbReference type="EMBL" id="CAJOAX010000904">
    <property type="protein sequence ID" value="CAF3664982.1"/>
    <property type="molecule type" value="Genomic_DNA"/>
</dbReference>
<evidence type="ECO:0000313" key="10">
    <source>
        <dbReference type="EMBL" id="CAF3664982.1"/>
    </source>
</evidence>
<evidence type="ECO:0000313" key="11">
    <source>
        <dbReference type="Proteomes" id="UP000663864"/>
    </source>
</evidence>
<organism evidence="6 11">
    <name type="scientific">Rotaria sordida</name>
    <dbReference type="NCBI Taxonomy" id="392033"/>
    <lineage>
        <taxon>Eukaryota</taxon>
        <taxon>Metazoa</taxon>
        <taxon>Spiralia</taxon>
        <taxon>Gnathifera</taxon>
        <taxon>Rotifera</taxon>
        <taxon>Eurotatoria</taxon>
        <taxon>Bdelloidea</taxon>
        <taxon>Philodinida</taxon>
        <taxon>Philodinidae</taxon>
        <taxon>Rotaria</taxon>
    </lineage>
</organism>
<evidence type="ECO:0000313" key="12">
    <source>
        <dbReference type="Proteomes" id="UP000663870"/>
    </source>
</evidence>
<feature type="domain" description="Cilia- and flagella-associated protein 58 central coiled coil" evidence="4">
    <location>
        <begin position="400"/>
        <end position="700"/>
    </location>
</feature>
<feature type="region of interest" description="Disordered" evidence="3">
    <location>
        <begin position="1"/>
        <end position="35"/>
    </location>
</feature>
<dbReference type="PANTHER" id="PTHR32083">
    <property type="entry name" value="CILIA AND FLAGELLA-ASSOCIATED PROTEIN 58-RELATED"/>
    <property type="match status" value="1"/>
</dbReference>
<evidence type="ECO:0000256" key="1">
    <source>
        <dbReference type="ARBA" id="ARBA00023054"/>
    </source>
</evidence>
<feature type="compositionally biased region" description="Basic and acidic residues" evidence="3">
    <location>
        <begin position="1"/>
        <end position="13"/>
    </location>
</feature>
<feature type="compositionally biased region" description="Polar residues" evidence="3">
    <location>
        <begin position="915"/>
        <end position="926"/>
    </location>
</feature>
<dbReference type="SUPFAM" id="SSF90257">
    <property type="entry name" value="Myosin rod fragments"/>
    <property type="match status" value="1"/>
</dbReference>
<keyword evidence="1 2" id="KW-0175">Coiled coil</keyword>
<dbReference type="PANTHER" id="PTHR32083:SF0">
    <property type="entry name" value="CILIA AND FLAGELLA-ASSOCIATED PROTEIN 58"/>
    <property type="match status" value="1"/>
</dbReference>
<dbReference type="Proteomes" id="UP000663854">
    <property type="component" value="Unassembled WGS sequence"/>
</dbReference>
<accession>A0A813VRN4</accession>
<dbReference type="Proteomes" id="UP000663823">
    <property type="component" value="Unassembled WGS sequence"/>
</dbReference>
<comment type="caution">
    <text evidence="6">The sequence shown here is derived from an EMBL/GenBank/DDBJ whole genome shotgun (WGS) entry which is preliminary data.</text>
</comment>
<dbReference type="GO" id="GO:0005856">
    <property type="term" value="C:cytoskeleton"/>
    <property type="evidence" value="ECO:0007669"/>
    <property type="project" value="TreeGrafter"/>
</dbReference>
<dbReference type="EMBL" id="CAJNOH010000296">
    <property type="protein sequence ID" value="CAF0988936.1"/>
    <property type="molecule type" value="Genomic_DNA"/>
</dbReference>
<proteinExistence type="predicted"/>
<evidence type="ECO:0000313" key="6">
    <source>
        <dbReference type="EMBL" id="CAF0845477.1"/>
    </source>
</evidence>
<evidence type="ECO:0000256" key="2">
    <source>
        <dbReference type="SAM" id="Coils"/>
    </source>
</evidence>
<evidence type="ECO:0000313" key="9">
    <source>
        <dbReference type="EMBL" id="CAF1062796.1"/>
    </source>
</evidence>
<feature type="coiled-coil region" evidence="2">
    <location>
        <begin position="778"/>
        <end position="883"/>
    </location>
</feature>
<dbReference type="Pfam" id="PF21771">
    <property type="entry name" value="CFAP58_CC"/>
    <property type="match status" value="1"/>
</dbReference>
<dbReference type="OrthoDB" id="264785at2759"/>
<evidence type="ECO:0000313" key="7">
    <source>
        <dbReference type="EMBL" id="CAF0876832.1"/>
    </source>
</evidence>